<sequence length="327" mass="35485">DRQGRSVGPRSRRPGHRRGHRARCLAGARHRAGRGRAVAAGDAGAPGPPLQFAAPVRPPVPDRRRFGDALDRRAGGCPGWAVARHRRPGGPDGAGDVRRTVRRLPHGRRLPGPQRAGAAGHGVADLARPGGGLGTAGGGTGRPVRFGRRLRRRHRRRGNRSLHRHPVRLSHDPAWPPGRGGDGSRYPRRGAHDRNRHDPRLRTGRPRPNAQRPRHGIHHRRPRDRRLPAPDSLPLRLAEHHHPAPGPARLYPLRRPDRRRRPQLSRPRRPAAPGVPRFPDPRRQDVHGAGALDDALPGPHPGGGDPGDQPARGRVAAVHGSAVAGAV</sequence>
<feature type="compositionally biased region" description="Basic residues" evidence="1">
    <location>
        <begin position="10"/>
        <end position="34"/>
    </location>
</feature>
<feature type="compositionally biased region" description="Low complexity" evidence="1">
    <location>
        <begin position="307"/>
        <end position="327"/>
    </location>
</feature>
<evidence type="ECO:0000256" key="1">
    <source>
        <dbReference type="SAM" id="MobiDB-lite"/>
    </source>
</evidence>
<feature type="compositionally biased region" description="Basic and acidic residues" evidence="1">
    <location>
        <begin position="60"/>
        <end position="74"/>
    </location>
</feature>
<proteinExistence type="predicted"/>
<feature type="non-terminal residue" evidence="2">
    <location>
        <position position="327"/>
    </location>
</feature>
<evidence type="ECO:0000313" key="2">
    <source>
        <dbReference type="EMBL" id="CAA9546457.1"/>
    </source>
</evidence>
<name>A0A6J4UC69_9BACT</name>
<feature type="compositionally biased region" description="Basic and acidic residues" evidence="1">
    <location>
        <begin position="190"/>
        <end position="201"/>
    </location>
</feature>
<gene>
    <name evidence="2" type="ORF">AVDCRST_MAG73-2461</name>
</gene>
<feature type="non-terminal residue" evidence="2">
    <location>
        <position position="1"/>
    </location>
</feature>
<feature type="compositionally biased region" description="Basic residues" evidence="1">
    <location>
        <begin position="256"/>
        <end position="269"/>
    </location>
</feature>
<feature type="compositionally biased region" description="Basic residues" evidence="1">
    <location>
        <begin position="145"/>
        <end position="168"/>
    </location>
</feature>
<protein>
    <submittedName>
        <fullName evidence="2">Oligopeptide transport system permease protein OppC</fullName>
    </submittedName>
</protein>
<feature type="compositionally biased region" description="Basic residues" evidence="1">
    <location>
        <begin position="212"/>
        <end position="224"/>
    </location>
</feature>
<accession>A0A6J4UC69</accession>
<feature type="compositionally biased region" description="Gly residues" evidence="1">
    <location>
        <begin position="129"/>
        <end position="141"/>
    </location>
</feature>
<feature type="region of interest" description="Disordered" evidence="1">
    <location>
        <begin position="1"/>
        <end position="327"/>
    </location>
</feature>
<feature type="compositionally biased region" description="Basic residues" evidence="1">
    <location>
        <begin position="100"/>
        <end position="109"/>
    </location>
</feature>
<reference evidence="2" key="1">
    <citation type="submission" date="2020-02" db="EMBL/GenBank/DDBJ databases">
        <authorList>
            <person name="Meier V. D."/>
        </authorList>
    </citation>
    <scope>NUCLEOTIDE SEQUENCE</scope>
    <source>
        <strain evidence="2">AVDCRST_MAG73</strain>
    </source>
</reference>
<feature type="compositionally biased region" description="Low complexity" evidence="1">
    <location>
        <begin position="35"/>
        <end position="45"/>
    </location>
</feature>
<organism evidence="2">
    <name type="scientific">uncultured Thermomicrobiales bacterium</name>
    <dbReference type="NCBI Taxonomy" id="1645740"/>
    <lineage>
        <taxon>Bacteria</taxon>
        <taxon>Pseudomonadati</taxon>
        <taxon>Thermomicrobiota</taxon>
        <taxon>Thermomicrobia</taxon>
        <taxon>Thermomicrobiales</taxon>
        <taxon>environmental samples</taxon>
    </lineage>
</organism>
<dbReference type="AlphaFoldDB" id="A0A6J4UC69"/>
<dbReference type="EMBL" id="CADCWE010000164">
    <property type="protein sequence ID" value="CAA9546457.1"/>
    <property type="molecule type" value="Genomic_DNA"/>
</dbReference>